<dbReference type="Gene3D" id="3.60.21.10">
    <property type="match status" value="1"/>
</dbReference>
<dbReference type="AlphaFoldDB" id="A0A1H4D3Z2"/>
<evidence type="ECO:0000313" key="2">
    <source>
        <dbReference type="EMBL" id="SEA67337.1"/>
    </source>
</evidence>
<dbReference type="GO" id="GO:0016787">
    <property type="term" value="F:hydrolase activity"/>
    <property type="evidence" value="ECO:0007669"/>
    <property type="project" value="InterPro"/>
</dbReference>
<dbReference type="EMBL" id="FNRP01000010">
    <property type="protein sequence ID" value="SEA67337.1"/>
    <property type="molecule type" value="Genomic_DNA"/>
</dbReference>
<feature type="domain" description="Calcineurin-like phosphoesterase" evidence="1">
    <location>
        <begin position="17"/>
        <end position="117"/>
    </location>
</feature>
<organism evidence="2 3">
    <name type="scientific">Bacteroides xylanisolvens</name>
    <dbReference type="NCBI Taxonomy" id="371601"/>
    <lineage>
        <taxon>Bacteria</taxon>
        <taxon>Pseudomonadati</taxon>
        <taxon>Bacteroidota</taxon>
        <taxon>Bacteroidia</taxon>
        <taxon>Bacteroidales</taxon>
        <taxon>Bacteroidaceae</taxon>
        <taxon>Bacteroides</taxon>
    </lineage>
</organism>
<protein>
    <submittedName>
        <fullName evidence="2">Calcineurin-like phosphoesterase superfamily protein</fullName>
    </submittedName>
</protein>
<accession>A0A1H4D3Z2</accession>
<dbReference type="InterPro" id="IPR029052">
    <property type="entry name" value="Metallo-depent_PP-like"/>
</dbReference>
<dbReference type="CDD" id="cd07390">
    <property type="entry name" value="MPP_AQ1575"/>
    <property type="match status" value="1"/>
</dbReference>
<proteinExistence type="predicted"/>
<gene>
    <name evidence="2" type="ORF">SAMN04487924_110164</name>
</gene>
<dbReference type="InterPro" id="IPR004843">
    <property type="entry name" value="Calcineurin-like_PHP"/>
</dbReference>
<reference evidence="2 3" key="1">
    <citation type="submission" date="2016-10" db="EMBL/GenBank/DDBJ databases">
        <authorList>
            <person name="de Groot N.N."/>
        </authorList>
    </citation>
    <scope>NUCLEOTIDE SEQUENCE [LARGE SCALE GENOMIC DNA]</scope>
    <source>
        <strain evidence="2 3">NLAE-zl-G339</strain>
    </source>
</reference>
<sequence length="206" mass="23946">MRTKEEQIMNYKFDGTKVYFTSDTHFNHANIIGFCSRPFKNVNEMNEALIANWNRVVGVDDIVFHLGDFCLGGSAEWTNVLNRLNGKIYLIVGNHDMKNLRQSYYDRFEEIVMQKHIEIGKQKIYLNHCPFLCYGGAYKDTWQLFGHVHTSKNNTGKDASRLNMLFPTQYDVGVDNNNFTPVSFDQVKAIIQKQVEQYNKNNRNGN</sequence>
<dbReference type="Proteomes" id="UP000183040">
    <property type="component" value="Unassembled WGS sequence"/>
</dbReference>
<name>A0A1H4D3Z2_9BACE</name>
<evidence type="ECO:0000313" key="3">
    <source>
        <dbReference type="Proteomes" id="UP000183040"/>
    </source>
</evidence>
<dbReference type="Pfam" id="PF00149">
    <property type="entry name" value="Metallophos"/>
    <property type="match status" value="1"/>
</dbReference>
<evidence type="ECO:0000259" key="1">
    <source>
        <dbReference type="Pfam" id="PF00149"/>
    </source>
</evidence>
<dbReference type="SUPFAM" id="SSF56300">
    <property type="entry name" value="Metallo-dependent phosphatases"/>
    <property type="match status" value="1"/>
</dbReference>